<comment type="caution">
    <text evidence="5">The sequence shown here is derived from an EMBL/GenBank/DDBJ whole genome shotgun (WGS) entry which is preliminary data.</text>
</comment>
<evidence type="ECO:0000313" key="6">
    <source>
        <dbReference type="Proteomes" id="UP000298663"/>
    </source>
</evidence>
<dbReference type="GO" id="GO:0060090">
    <property type="term" value="F:molecular adaptor activity"/>
    <property type="evidence" value="ECO:0007669"/>
    <property type="project" value="TreeGrafter"/>
</dbReference>
<evidence type="ECO:0000256" key="2">
    <source>
        <dbReference type="ARBA" id="ARBA00023054"/>
    </source>
</evidence>
<dbReference type="SUPFAM" id="SSF54236">
    <property type="entry name" value="Ubiquitin-like"/>
    <property type="match status" value="1"/>
</dbReference>
<dbReference type="GO" id="GO:0034517">
    <property type="term" value="P:ribophagy"/>
    <property type="evidence" value="ECO:0007669"/>
    <property type="project" value="TreeGrafter"/>
</dbReference>
<evidence type="ECO:0000259" key="4">
    <source>
        <dbReference type="PROSITE" id="PS50053"/>
    </source>
</evidence>
<feature type="coiled-coil region" evidence="3">
    <location>
        <begin position="781"/>
        <end position="871"/>
    </location>
</feature>
<dbReference type="InterPro" id="IPR040040">
    <property type="entry name" value="ATG11"/>
</dbReference>
<gene>
    <name evidence="5" type="ORF">L596_003365</name>
</gene>
<reference evidence="5 6" key="2">
    <citation type="journal article" date="2019" name="G3 (Bethesda)">
        <title>Hybrid Assembly of the Genome of the Entomopathogenic Nematode Steinernema carpocapsae Identifies the X-Chromosome.</title>
        <authorList>
            <person name="Serra L."/>
            <person name="Macchietto M."/>
            <person name="Macias-Munoz A."/>
            <person name="McGill C.J."/>
            <person name="Rodriguez I.M."/>
            <person name="Rodriguez B."/>
            <person name="Murad R."/>
            <person name="Mortazavi A."/>
        </authorList>
    </citation>
    <scope>NUCLEOTIDE SEQUENCE [LARGE SCALE GENOMIC DNA]</scope>
    <source>
        <strain evidence="5 6">ALL</strain>
    </source>
</reference>
<keyword evidence="1" id="KW-0072">Autophagy</keyword>
<dbReference type="PANTHER" id="PTHR13222">
    <property type="entry name" value="RB1-INDUCIBLE COILED-COIL"/>
    <property type="match status" value="1"/>
</dbReference>
<dbReference type="Pfam" id="PF10377">
    <property type="entry name" value="ATG11"/>
    <property type="match status" value="1"/>
</dbReference>
<dbReference type="STRING" id="34508.A0A4U8USC4"/>
<evidence type="ECO:0000256" key="1">
    <source>
        <dbReference type="ARBA" id="ARBA00023006"/>
    </source>
</evidence>
<organism evidence="5 6">
    <name type="scientific">Steinernema carpocapsae</name>
    <name type="common">Entomopathogenic nematode</name>
    <dbReference type="NCBI Taxonomy" id="34508"/>
    <lineage>
        <taxon>Eukaryota</taxon>
        <taxon>Metazoa</taxon>
        <taxon>Ecdysozoa</taxon>
        <taxon>Nematoda</taxon>
        <taxon>Chromadorea</taxon>
        <taxon>Rhabditida</taxon>
        <taxon>Tylenchina</taxon>
        <taxon>Panagrolaimomorpha</taxon>
        <taxon>Strongyloidoidea</taxon>
        <taxon>Steinernematidae</taxon>
        <taxon>Steinernema</taxon>
    </lineage>
</organism>
<evidence type="ECO:0000256" key="3">
    <source>
        <dbReference type="SAM" id="Coils"/>
    </source>
</evidence>
<proteinExistence type="predicted"/>
<dbReference type="AlphaFoldDB" id="A0A4U8USC4"/>
<dbReference type="InterPro" id="IPR000626">
    <property type="entry name" value="Ubiquitin-like_dom"/>
</dbReference>
<dbReference type="Gene3D" id="3.10.20.90">
    <property type="entry name" value="Phosphatidylinositol 3-kinase Catalytic Subunit, Chain A, domain 1"/>
    <property type="match status" value="1"/>
</dbReference>
<name>A0A4U8USC4_STECR</name>
<dbReference type="PROSITE" id="PS50053">
    <property type="entry name" value="UBIQUITIN_2"/>
    <property type="match status" value="1"/>
</dbReference>
<dbReference type="EMBL" id="AZBU02000001">
    <property type="protein sequence ID" value="TMS36116.1"/>
    <property type="molecule type" value="Genomic_DNA"/>
</dbReference>
<dbReference type="OrthoDB" id="447953at2759"/>
<feature type="coiled-coil region" evidence="3">
    <location>
        <begin position="251"/>
        <end position="307"/>
    </location>
</feature>
<dbReference type="GO" id="GO:0019901">
    <property type="term" value="F:protein kinase binding"/>
    <property type="evidence" value="ECO:0007669"/>
    <property type="project" value="TreeGrafter"/>
</dbReference>
<sequence>MFHVFYVNHGFMMVLDMPVLANVLELNKSIFEAIDVPVDEQFLLLENGESLDNNRSLSSYNVGTENNPVYFIRANYINTNKTLQQVKEKEEREGRLPVDDYRRHLNQIESAQDSAIAIKGYSDIAKTFYSTIDSALVYCAQIIRDHKLMNNGWTALMSNLDDSITKLERRLEKTSGYSERMRTMREKGAPMIQNFDNILATLEKISIPPQLLADGDEEEGHLVTLYDWLASKDKDYSVKVIAEHAKNQMTLSSESKELEKASMLLKSVREQSRKTEYRDIKGITKRLEQLESKLQSMEDVMKKVKSYSDIVALPGPSDLSQATVFTNQQKKYVDQIMMDIAEFDSTMGSFIKSKLEVLKNILTRLSGWVKTIYERLNSANNEMMLLENIYNGLKQRLDVVRQVRDAPIMYAIAVTEVIRRNAFRKEFDQWLSVFIEKCRQFLKDENCQRSEFFCRLDQHFIRQLFPGMGDSVPDICPDRVKFDESLPELDAEVIRNLRKTVPDLEFFLKADVPQVFSKLLVCDSALNQSISAPGIRREESFFVRDGSANIGTLTRNFPSSTWLSGEDNIEMSPALNRCAMLMAKGVKASSSSASIHEPPKPLTNSLYKMCSRTLIGSSLVLQRKALRSTFRTTVQILGTLVLMQTSQATLALPTIILAVWAMIFTKFITLVQQEMEVPASSAQSAKSQRDLSHLRVAVQYIAEEASALKSCVADTQVSFREVLLEAQKIVAERTFDFMEKMQEKNAKTLQDQETKWKTAVDSLGAEIVSKSVVIEERDASIVELQSEVRENNKLRKELDEKLEQNVALVAELNDMVSELSSRNEELLRSAAEQRQNLEHFEEKLKESEEKIAAFSEERNQWETEKEQKKIDPFFVGFEFLSNLLKRDLTEEEMTTLKTEHDRRRAESTATICDCLGAETVAGEEASIEEQTIKESVIRSDVEKEYKNRMQLLVRGMEERNSKEIAKVKEEVQSSFESEISGYKERILDLESRLGSMEFNKSMQAISNPEPSTSGLLNAFPSGGHIQESCMLLSRDGAEGIAEEIHDEIKEAMEDEDDSDGFAAVHVNTIATQTRLCLKEMRMMISLSDIHEGCAVLIMWDEVHNSYTVFCSSPTLHFVKESSMKRMGVLGAQKPATRRNLILATITHIEFCQIKKIDNRYKLPMDTRFYRVDIEALPLESTSYRRRRND</sequence>
<dbReference type="GO" id="GO:1990316">
    <property type="term" value="C:Atg1/ULK1 kinase complex"/>
    <property type="evidence" value="ECO:0007669"/>
    <property type="project" value="TreeGrafter"/>
</dbReference>
<dbReference type="InterPro" id="IPR029071">
    <property type="entry name" value="Ubiquitin-like_domsf"/>
</dbReference>
<dbReference type="GO" id="GO:0061709">
    <property type="term" value="P:reticulophagy"/>
    <property type="evidence" value="ECO:0007669"/>
    <property type="project" value="TreeGrafter"/>
</dbReference>
<accession>A0A4U8USC4</accession>
<dbReference type="GO" id="GO:0034727">
    <property type="term" value="P:piecemeal microautophagy of the nucleus"/>
    <property type="evidence" value="ECO:0007669"/>
    <property type="project" value="TreeGrafter"/>
</dbReference>
<dbReference type="Proteomes" id="UP000298663">
    <property type="component" value="Unassembled WGS sequence"/>
</dbReference>
<dbReference type="PANTHER" id="PTHR13222:SF1">
    <property type="entry name" value="RB1-INDUCIBLE COILED-COIL PROTEIN 1"/>
    <property type="match status" value="1"/>
</dbReference>
<evidence type="ECO:0000313" key="5">
    <source>
        <dbReference type="EMBL" id="TMS36116.1"/>
    </source>
</evidence>
<dbReference type="GO" id="GO:0000045">
    <property type="term" value="P:autophagosome assembly"/>
    <property type="evidence" value="ECO:0007669"/>
    <property type="project" value="InterPro"/>
</dbReference>
<dbReference type="GO" id="GO:0034045">
    <property type="term" value="C:phagophore assembly site membrane"/>
    <property type="evidence" value="ECO:0007669"/>
    <property type="project" value="TreeGrafter"/>
</dbReference>
<protein>
    <recommendedName>
        <fullName evidence="4">Ubiquitin-like domain-containing protein</fullName>
    </recommendedName>
</protein>
<feature type="domain" description="Ubiquitin-like" evidence="4">
    <location>
        <begin position="22"/>
        <end position="62"/>
    </location>
</feature>
<keyword evidence="6" id="KW-1185">Reference proteome</keyword>
<dbReference type="InterPro" id="IPR019460">
    <property type="entry name" value="Atg11_C"/>
</dbReference>
<dbReference type="GO" id="GO:0061723">
    <property type="term" value="P:glycophagy"/>
    <property type="evidence" value="ECO:0007669"/>
    <property type="project" value="TreeGrafter"/>
</dbReference>
<reference evidence="5 6" key="1">
    <citation type="journal article" date="2015" name="Genome Biol.">
        <title>Comparative genomics of Steinernema reveals deeply conserved gene regulatory networks.</title>
        <authorList>
            <person name="Dillman A.R."/>
            <person name="Macchietto M."/>
            <person name="Porter C.F."/>
            <person name="Rogers A."/>
            <person name="Williams B."/>
            <person name="Antoshechkin I."/>
            <person name="Lee M.M."/>
            <person name="Goodwin Z."/>
            <person name="Lu X."/>
            <person name="Lewis E.E."/>
            <person name="Goodrich-Blair H."/>
            <person name="Stock S.P."/>
            <person name="Adams B.J."/>
            <person name="Sternberg P.W."/>
            <person name="Mortazavi A."/>
        </authorList>
    </citation>
    <scope>NUCLEOTIDE SEQUENCE [LARGE SCALE GENOMIC DNA]</scope>
    <source>
        <strain evidence="5 6">ALL</strain>
    </source>
</reference>
<keyword evidence="2 3" id="KW-0175">Coiled coil</keyword>
<dbReference type="GO" id="GO:0000422">
    <property type="term" value="P:autophagy of mitochondrion"/>
    <property type="evidence" value="ECO:0007669"/>
    <property type="project" value="TreeGrafter"/>
</dbReference>